<dbReference type="GO" id="GO:0005737">
    <property type="term" value="C:cytoplasm"/>
    <property type="evidence" value="ECO:0007669"/>
    <property type="project" value="TreeGrafter"/>
</dbReference>
<keyword evidence="10" id="KW-1185">Reference proteome</keyword>
<feature type="region of interest" description="Disordered" evidence="6">
    <location>
        <begin position="2059"/>
        <end position="2096"/>
    </location>
</feature>
<dbReference type="FunFam" id="1.20.58.60:FF:000001">
    <property type="entry name" value="Microtubule-actin cross-linking factor 1"/>
    <property type="match status" value="4"/>
</dbReference>
<feature type="compositionally biased region" description="Polar residues" evidence="6">
    <location>
        <begin position="5102"/>
        <end position="5111"/>
    </location>
</feature>
<dbReference type="Gene3D" id="1.10.418.10">
    <property type="entry name" value="Calponin-like domain"/>
    <property type="match status" value="2"/>
</dbReference>
<organism evidence="9 10">
    <name type="scientific">Varroa destructor</name>
    <name type="common">Honeybee mite</name>
    <dbReference type="NCBI Taxonomy" id="109461"/>
    <lineage>
        <taxon>Eukaryota</taxon>
        <taxon>Metazoa</taxon>
        <taxon>Ecdysozoa</taxon>
        <taxon>Arthropoda</taxon>
        <taxon>Chelicerata</taxon>
        <taxon>Arachnida</taxon>
        <taxon>Acari</taxon>
        <taxon>Parasitiformes</taxon>
        <taxon>Mesostigmata</taxon>
        <taxon>Gamasina</taxon>
        <taxon>Dermanyssoidea</taxon>
        <taxon>Varroidae</taxon>
        <taxon>Varroa</taxon>
    </lineage>
</organism>
<feature type="coiled-coil region" evidence="5">
    <location>
        <begin position="5264"/>
        <end position="5291"/>
    </location>
</feature>
<evidence type="ECO:0000256" key="3">
    <source>
        <dbReference type="ARBA" id="ARBA00022837"/>
    </source>
</evidence>
<dbReference type="GO" id="GO:0031122">
    <property type="term" value="P:cytoplasmic microtubule organization"/>
    <property type="evidence" value="ECO:0007669"/>
    <property type="project" value="TreeGrafter"/>
</dbReference>
<feature type="compositionally biased region" description="Polar residues" evidence="6">
    <location>
        <begin position="3983"/>
        <end position="3997"/>
    </location>
</feature>
<feature type="domain" description="Calponin-homology (CH)" evidence="7">
    <location>
        <begin position="182"/>
        <end position="287"/>
    </location>
</feature>
<dbReference type="SMART" id="SM00054">
    <property type="entry name" value="EFh"/>
    <property type="match status" value="2"/>
</dbReference>
<dbReference type="GO" id="GO:0003779">
    <property type="term" value="F:actin binding"/>
    <property type="evidence" value="ECO:0007669"/>
    <property type="project" value="UniProtKB-KW"/>
</dbReference>
<sequence>MEERTRSHCRSSSKESRMYRFEEYKQGGRYTVVQESTVSSTGNEANDPKLQQYESSLHKFKDERDAIQKKTFTKWVNKHLAKASRRVDDLFEDLKDGHSLLSLLEVLSGEYLQREKGRMRFHQLQNVETVLNFLRSKNVKTVNIRPEDIVDGNPKLTLGLIWTIILHFQISDITFNQNNEVLTSREALLRWAQRTTQGYPGVKVRDFTSSWRDGLAFNAIIHRNRPDLIDWHSLSRHTVRENLENVFNVAERELAVTRLLDPEDVDTAHPDEKSIITYLSSLYSVFPEPATRNPFEDEKQRIIDEYRDLSSSLLLWLKQNIARLQSRSFPDRVEEIKQLYQDNAAFRTIEMPPRLSEKQRLQSLWRDMQKMMRENRVQMDDQLRFDFLDTQWKKMLHAHEDRDRALQDETARLEKLERLAEKVQREVHTTDGKLDDIENRIREVEKDLSRLRPEDAKRTCEVFERDLRRIEETIRMLFKDVQVLMDGRYYRSRELHRLVQNLQQKWESVRILYERRLIDALNNRQYKVEEKKIVKERQIFSESRLLETNDAFRFLQQCLDWVKEKMKYLEEADYGNDLPSVQALASQHKTEQKLIDQFQKNVDTCVSRKKHFQGQELDFYARLLAQLERSYSDVVVLSNKRMSDLDTLLEFVRRAHEEMTWLSEREDTEINRDWAAANINLVELEAHQSSLCHQMEGRESQFNSVLEQGNSLIRQRHPAHKTIDYTLSAMHLSWSWMVDLIQALQIHLRHCQDYQQFFREAKECEQWLQTIEERLNTTFSRTVFSIDEGERLLKQMQDMREDISRYSAIVNSLIDRSKDTLPLKQRRQPLPRPLRMNAVCNYSQGNMQIYKNEQCWLHDNSQRTRWKIINQKGAEGMVPGVVFSIPPPNPEAIDLAESLKRKYELLIKLWTKKQHKLRLNMIFATINIVKGWDLKTFKAMEPSQRESIIRALNDDADKLLTEGDKNDPDMKRLRDEIKYISKLYQDLLRQLREEEAENSPNAPTRRFAETSTNLDQILREKERLLVQHLNDPIPRDLDALDELHSHHKDFERDLGSYEAMIAEMKVAFKQMTKRTPSQQDKHDKIVALWDKLWTLCRIYAERLKSVELAITSLKESTQAVSNVEISLASYENLPQDEEALRKIHEDLLAIQLEMQQQQPLFDQLVTNVTAAKKVTEKSRPNVYTHPDLRRFDEDTKKVLKRWSDALNQIAERLRGCEAASEMLRAYRNKMDEEKQWANQMTIKVNTIKEVKSSRDAEREYQQALSLFSSLTERKPALEDLNLVGGRYIREAKIYDLRNKNYRESLEDAHPSLDASLKQRRALPGADGAEQVEKELDQANAEYRQIGEKLSQLLQCMQKYFTSEERHKTESESGTRGTAQVLSAYPVPSVPTIVTYKQQWELPSTYEPVASSSTQADRQDQQAEEMDFADSTLRGSSLTITELKSTKPIRAHEDNPTADFLVRTALKDTKSDQRVPLSVALRCGIVDSKSGKFVDTKTGKQYNPNEAVEIGLVTQQYLDVLQAPCGIVDTRSQQELTLLDAIRFNFYDPHRQTLLDPKGNPISVQKAIQTGLLKNPDTMVKKLKLIRVTRFSITEAFDAGLIDSKESLVIDPMTGETYTIDQAFARKLIEPKRENDEGLTLTYALDRGMVDDKGRLIDNCSGGVYDLNEALARGVLCSDTREVVNKKSGKVVSVPTAIQEGLLNVRNGQYVDEQTRERLPLGAARKRGLISPSLTLKDAEAQDLLDESGTILNPHTKKRISLLEAVSLGLLDANIKCILHPITQEAMSLTEAMHQGIITPDGKFVNPRTHETMSIIKAVHRGLISSVCQKMIFEVEGFQDTKTGDNVSFNQAVHQGIINMKNKTFKDTKSNRIMTLKEAVHKKLILEQIYEMLTKLIGLKDENGEEITLLEAVFARRIDHKTGQVRHPKTLMPISLRDAVKDGIITSEGAALLRGLLRITVSTATVTKTITRYVTVQSQGGSAEIGISFQEAVEKGLINEDNATFKHPKTGELINLEDAINDGLIVLSAESTRDLKAVQAILSTKTKTRVVTTEREMREVIEKTGSRSSSLTKSSVKAESRIEVSPSGESSIVTTLKGTPKLQEMSYQCSYEETIETPDRKRQTSSAEFSSPDSVSKKVSVKVDTKKRDEPMDGNKSSEKRLPSPNKGKVAAPSSPEDKEIKQSSTDMSVKSALEPTKSSKSIKTGSPTRESSSASLRSRSTSPQKSTSVTGSTTVITTSTSGATPKTEKAFLPSIGPQRSSSPSKTNDSLTCKANDTTIQKSIEGRSVTKTSSRSSSPTKATGHVSVEVHGERDTDLTQLTEPRLSEHFAIMKTEELSSESTITTAKTATTVSSKTPTTLSTDATTSRTTEAGRVSPGKASPETKQRQVAPSKLSTRATSETSSTVVCDIPARGWSLEDVLTRDMLDVHSGLLTLPGTDRVVSLEETVKLQLVDPESAEVTDTRSGKTYNLLEAFEKGLLDPTGNTRMMSNNVSFKEAIDCGIICLKEMKQPEVEAKKQLHIAKPVHGEPSTALEKMKQFTPSTPLTIIRYDESGQDIDLGIAVEAGIVAPEDVQITDLRTGKNISLKEAMASGTIEENTLIYTDKQSKKKMGIPDAVKLGLIAVSAPEALGVEMVKTLAQLKKAKEEKTQKTVTCTEPVRATTETTKIVRKAELVIRDAGSGREIPVDEALQMGIIDSGLAQELRDSAKTTEHTVHTTTTVMVTDPNTGESMTLTDALDKGVLSKDAIEKLQRGNVSGVVTTVQTAFVREDKGATVSYQEFMTKPMSEITKQAGETRLTIKPTEAISKLSTMAEEAITVYRQPVMLQRTRRILYPANVAFQRGFIDASSRDIFEEVIQNKDKMGPMTLSEAIRKGVVKDSVVTDPLSGKQLSLSECAEKKIVDDRSGLLAIPVGRPLALGEALQQGLIDVTSDRIIHPETGADLSLQEGILCDIVDYNSAVLHPDDSETQLSVNEAISQGVLDKLSGEFFTAKGSRIPLHEGAERYSPVQLAEKNAPGTAKRMPKLALTFPVALERGLIKTSTKEFAHPATGILMPVKEAIEKGLLLDQQIAVVEDSFDVVQALDRHLIDAVKCTVQHPKTGNETPVRDSMEAGTLQLKPVPARPVMESSSQVTSSKITAKVTTIKKTLSISPGYEMASKDSVREKSTGKIYPLDKAIAFGFVKVEAESKDTKQTLSDAVACGAVDLAQGTYADQLTGATIPVCEALSKGVLVQDRQPHGSVTYALAEIFDYYDSNTKKFMLPSESQSLSFTDIRKKGLLDETAMVYQFKTKACVSTREFLDDPKNGRLIEQGKISVSGRIVDLQDALKQGLVATVAAPAVAAYKIAQSTSTVIKKAAEKRRSSSPKETLESPRRHVSKQEDSASFSEYRLSSRPVSPSKISGAAVKEIAEVTTTVKAGSPTIRTVEVARTVSPGRVDSTPESATMKTSKLSSRASSPSKTAKSTVIEVSEVTTTAKRASPSTASPQTSRTSSPTKITETVEYTSRGSSCTTSPLKIAEDAETVSAYDTQASSDVQMLSSTSEIFQSSTFTTSALEEPASTSIRSRSPSPQKTVVDETSLKSAWQSKEERSHTSETVKVKGSPSTSRRFTSPTKPPERDTSPGKPSQSTAKVIKEETLIKKTISPRAPSPVKATESKVSEDTMSKVRITSGSRSSSPSKRGTEQLQETTERSSAMTSKVTESKSSSSLTEVKTSSRATSPSKTTVDITTAMSKATESTVSQTYTSDMKSSSRSTSPSKKPMEATPTSLKGIESLMSSSVKTSSRSSSPSKRVESVTTTKQQKTTESVTSSMSYSEIKTSSSRSSSPSKRVIEGVYETIPKSATASSPKATDVPESSPYAEVKMRSRSASPAKKVREHEKVVVERVTPKVSSDTKATISYPETKTPTSSSRSSSPSKRVTEERSETSTERKTSSRSASPVKKMETAGTPSPSRSTPPVKKMETAGTPSPTRSTSPVKKMETAGTPSPTRLMQPSQVIVQEHRSSTEKTTSPTRASVSEVETVEEKISFSKVETSSRRSPSPSKRITEEKSEEISPSTLKSVVSEEIEEVKTTSRSPAPIKHSREQISVLSDTKSSSQQSSSYVSEIRSTTPSSPSTSRSASPSKIKEIVPARAARSRSISPSKTQVSVKEHEYSLSSSHSSPTRQVSIASAQEIEDPQWQNVRESSSFTDTEVVVKQMFTEFKKHFEGELVVGSKTTVDKIVSSDVLAAKHFMIRIPATGVTMKLEDALMLKKVTGKSNIVVRSLNELVLAEDEEDNYKTAMIEQENRLESSSQLKREYYDSHKHIFVKPGGSQQISFEQFISSSNLSDIRIKDMKSDEFVSLREAFERGIIDRQTGEFFDHSSGASMSFFDAADLSFVTWSPQGAQRSRVSSTGVTSGFQSLSEAIRGLSFDAQKAAMQERYRVSDESLTNLAAWLSEVETRIASLGALHEDVNRLAHQQAVAKTVKEELEINRKVVNQALDQVRQISKEGAELLSASEISNLQRSAESIKSRYDTSNVNADKLLRRIDMALEELQKFSNETRTFIDWLNASQRTLAEYEKYLSDVSNLRDNMDQFRQFSTDVISHQADLRFLTMAAQKFMDESKTYLRQLNEIRTAHPDRLGHIEALESEVKSQVNEVTNTYQILLNRVNKLSDQLGGLGERKRNYHETVEKATVWLNDAQKQAKKLLEEPAGAEPRQIQDQLDRVRSFNMDIIQQGRLIDNARHAGESLIDMLPAGSPEKSQIQETIKNLHDVYQQMVNLIGEKTNELQVALIHSQDIEDGLNRLLKWMDDVESQIKIQSRPASLIRERLDQQIHEHRVLTQEIEGQRSVLEAMTQTAQQAKLAKKVEQKLRDMHSRYDEVLDKLRKNGQVLDEVSHQLDQFNSQCSRFEDWLSQLIDSIEEGGVARSAEEVQARLEDVIRRKNQKKSDFEEVIRAGRELVGRRDVTDTSIIKDRLRQLEQLWKEMDVRLTEQERSNRLRMEQLSAYETLRAKVLEWLLAIENKIERLEPVSLDKDAIRRQAMEIKPLIKEHADYRPTIDKVNELGRIYDSLISEERASSRMSIKSSPTRSEYTGQQQQQQLNSHCAQQNGHSNGHGPQPQSNNNSSHPGRPIAGGKNTLAPAAFADETLLTPTQQQQQQQHLQLHQQASTLNHNPNNSERVNKAATQPKHHANPAAHASFIKSDVSPVQQQLSEINHRYQIIGVKLSDRQRDLDGLADEVKRHHDTMKSLSAFVQTKERQLPKDVSPASKELADKQYSVLKEIQNDLADRQNEMDRVKIEVTDLLRRKPNAIGADSLQHSLHELVSKWSTLQSQIRDQLALLNDFRDFQDTHKLLDNWLNQKDKMFQVLGPIAHEPRMITAQMQQVHVMRDEFTSQEPLMRRMNQSGNEICSKMGSANPAARKVKEGMDDIRKRWDELLGRLEERERNLDAATGATQEFHQAINKLQDFLQNISDNFDRLGDDGADIHDQLRRLAGLEDDLERQRPLLAEVESMCDHLCDILSDPASKSEIKSKFAAADRLYNNLNRKLSNRRAELENSLKEDREFVASLKEAQDWFDEIEHKLSADFRISADEHILRQQIERYEPVYREVLDKEHEVHILLSKGNEIIQKLGRNKPEAQQLKAKMDNMRKNWEKIKREATERHTRLQTAMENCKRFYSVLNKFGPWLQGTEAKFNELKPPSYHRADLDKQIREIQTFKNEMSRHAIDFDNVRSIGDVFLGCTDIDKEKVRDDLDNLQRRWNELSKTIMNRAQDLDDIAARLGEFNDKARDVGHTLQRMEDRAASHDDGVRDARTLEKMKSLLRETQEFHKDLNRLRAYGESLINGAPIGCDTRHISDTMDELERRHRELTHRLEDKCHELDAAAGVMTQFNNKLKSVQTNFGHLEDEFSEFGPVGRDLRILNIQMTEVRTFKDKLHRADEELKEAEREARDVIAQGYTQDAKGLRTQLDNLKKQLSRLNEKANKRESGIEAMLEKLTKFYDDLGDVQRSLNDASNEERNFRPVGADVETIRQQQEEFKHFRRNLVEPLGKAIEEINRIGQGLIQSAPAGVNTVQLESDIEKLNSEWNLLKERMNERERTLDAALLHSGKFQEALASVEKWLQETEEMASNQKPPSGDYKVVKAQLQEQKFLIRLIQDRHSNINSLMRMGEDVMKNVAPAERSNIQNTLEDIRERYDKLHSGAKRRMDALERTLPVAKSFQDKMAPLVDWLDHAEKKLTSMQTIPTDANRAAQRAQEHKNFHRDILDHKRDFEELTEIAQTLMSLVGDEEARTVVDSMRELTDRYTRLVEESERLEDMLRNAKEGIRAFSENYDELLSWISEMERRLQRYQILSVYPEKLQQQLEELTELGEDIADHQRQVDQVVSAGQDMMRFATGDDAFNLKDRLDNLQARYNDLASKAAERVRQAQEALPIAQNFHQNHEKVSNWIDEAETVLKSVEGAGLNAQESAIHRLEQDISQVRKIIEVVNHLGPQLCQLSPGEGANVIESMMTRLNRRFDAICEQIQRKAERIELSKQRNSEVIGDLDKINDWFRDLEKQLQHAEPIIPDPDALSAMLKEHKAICEDVSSQKGRVRDLLAAAKKLMRESTGEDQSFIRDKAENLKDISNRVSQMCADRLSALEQALPLAEHFFDTHAELVQWLEEMETEAELLGAPALNPAQIKKQQDKNKALLQSMSDHKPLLDKLNKTGAALIKLVPMEEGRKVQYIMNQDNQRYNDLRNLLKNQQQALEEAMQSTAQFADKLDGMLNALASTADQLNNAEPISAHVEKIQEQISDNNAIVDDLEKKSSALDAVRRAAKDVISKADGDEPAVRDIKKKLAKLNDLWEEIQGLASKRGRSLNDALSAAERFWDELNAVMRALKELQDNINAQEPPAVEPSAIQQQQEVLQEIREEIGNTKPEVDQCKQAGTDLMRLCGEPDKPEVKKHIEDLDQAWQNVMTLYAKREQSLADALSKAMGFHNTLQDLLEFLDSAEERYSKLGPIASDIATVKHQIADLKDFKDDVDPHMVQVEALNRQAKELTERTTPDQARPIREALKDINKRWAALNKGIVDRQKELENALLRLGQFQHALNELLTWINKTDRQLEDVKIVVGDPQVIEVELAKHKVLMNDIQAHQSTVDSLNKAGHQLIELDRSSRDAGETQSKLANLNARWQSLQDKANDKQRQLEAALREAQLFSQEIQDLLMWLSDVDQQLASSKPVGGLPETAREQLNRFMELYNEIDSNRHKVENTLSQGADFVRRSDGSATNLQHSLKTLKSRWDTVLQKANDRKIKLEIALREATEFHEALQQFVDWLTDSEKYLSNLKPVSRLLPSVLDQIEEHKNFQKDVSAHREVMLNLDKKGTHLKYFSQKQDVILIKNLLVSVQHRWERVVSKAAERTRALDHGYKEAKEFHDSYEALDKWLTEAEHTIEDLANVGNDPEKIKRTLSKHKEFQRALAGKQATYDATMRAGRLLKDKAPKQDVPTLQKMLDDLKDKWNRVCAKAVDKQRKLEEALLFSGQFKDAVQALIDWLDKSIPTLDPNERVHGDLDTVNNLIEQHKQFQADLKNRQANLESVRKTCRELLRTASAEDAAHIRQQMSDLESKWENVMTLSNQKQRRLDDALRQAEQLHKSVHMLLEWLSDAEMKLRFAGPLPDDEATCRQQIAEHQRFMKEMEQQGHNKEKTIALAHEILQKCHPDAVSVIRHWITIIQSRWDEVSQWAKQRLQKLEDHLRGLRDILDLLEELMRWLLGAEATLTALEAQPLPDDIPATEQLIDDHKIFMDDMSRRQPDVDRIAKAFTTKVAPQPTSKTPAGRSSRGPHIRAGTPGRAGTPTKGAAGETGGTITNPRARELMDKWQSVWLMALERQKRLQDHLKYLRELEGIRNFDFDEWRRRFLAWLNAKKMRAMDAFRKIDKDNDGKVTKQDFIDGIIESRFPTSRLEMERVADIFDRNGDGYVDHKEYIDTLRPDRDQCAVHGPRTVSVCRGGSRGHFCTSHWRSHCTFFI</sequence>
<dbReference type="PROSITE" id="PS00019">
    <property type="entry name" value="ACTININ_1"/>
    <property type="match status" value="1"/>
</dbReference>
<feature type="compositionally biased region" description="Basic and acidic residues" evidence="6">
    <location>
        <begin position="2140"/>
        <end position="2161"/>
    </location>
</feature>
<dbReference type="Gene3D" id="3.90.1290.10">
    <property type="entry name" value="Plakin repeat"/>
    <property type="match status" value="9"/>
</dbReference>
<feature type="compositionally biased region" description="Polar residues" evidence="6">
    <location>
        <begin position="3477"/>
        <end position="3513"/>
    </location>
</feature>
<evidence type="ECO:0000256" key="5">
    <source>
        <dbReference type="SAM" id="Coils"/>
    </source>
</evidence>
<feature type="compositionally biased region" description="Low complexity" evidence="6">
    <location>
        <begin position="3448"/>
        <end position="3476"/>
    </location>
</feature>
<dbReference type="Pfam" id="PF13499">
    <property type="entry name" value="EF-hand_7"/>
    <property type="match status" value="1"/>
</dbReference>
<feature type="coiled-coil region" evidence="5">
    <location>
        <begin position="399"/>
        <end position="454"/>
    </location>
</feature>
<evidence type="ECO:0000313" key="9">
    <source>
        <dbReference type="EnsemblMetazoa" id="XP_022661474"/>
    </source>
</evidence>
<reference evidence="9" key="1">
    <citation type="submission" date="2021-01" db="UniProtKB">
        <authorList>
            <consortium name="EnsemblMetazoa"/>
        </authorList>
    </citation>
    <scope>IDENTIFICATION</scope>
</reference>
<dbReference type="PROSITE" id="PS00018">
    <property type="entry name" value="EF_HAND_1"/>
    <property type="match status" value="2"/>
</dbReference>
<protein>
    <recommendedName>
        <fullName evidence="11">Microtubule-actin cross-linking factor 1</fullName>
    </recommendedName>
</protein>
<feature type="compositionally biased region" description="Polar residues" evidence="6">
    <location>
        <begin position="2086"/>
        <end position="2096"/>
    </location>
</feature>
<dbReference type="CDD" id="cd21188">
    <property type="entry name" value="CH_PLEC-like_rpt1"/>
    <property type="match status" value="1"/>
</dbReference>
<dbReference type="SMART" id="SM00150">
    <property type="entry name" value="SPEC"/>
    <property type="match status" value="35"/>
</dbReference>
<dbReference type="SUPFAM" id="SSF46966">
    <property type="entry name" value="Spectrin repeat"/>
    <property type="match status" value="26"/>
</dbReference>
<dbReference type="FunFam" id="1.10.418.10:FF:000048">
    <property type="entry name" value="Short stop, isoform B"/>
    <property type="match status" value="1"/>
</dbReference>
<dbReference type="GO" id="GO:0030056">
    <property type="term" value="C:hemidesmosome"/>
    <property type="evidence" value="ECO:0007669"/>
    <property type="project" value="TreeGrafter"/>
</dbReference>
<feature type="region of interest" description="Disordered" evidence="6">
    <location>
        <begin position="5060"/>
        <end position="5121"/>
    </location>
</feature>
<feature type="coiled-coil region" evidence="5">
    <location>
        <begin position="6344"/>
        <end position="6411"/>
    </location>
</feature>
<dbReference type="InterPro" id="IPR002048">
    <property type="entry name" value="EF_hand_dom"/>
</dbReference>
<dbReference type="GO" id="GO:0005882">
    <property type="term" value="C:intermediate filament"/>
    <property type="evidence" value="ECO:0007669"/>
    <property type="project" value="TreeGrafter"/>
</dbReference>
<feature type="compositionally biased region" description="Polar residues" evidence="6">
    <location>
        <begin position="2387"/>
        <end position="2400"/>
    </location>
</feature>
<feature type="region of interest" description="Disordered" evidence="6">
    <location>
        <begin position="2112"/>
        <end position="2322"/>
    </location>
</feature>
<feature type="compositionally biased region" description="Polar residues" evidence="6">
    <location>
        <begin position="3965"/>
        <end position="3975"/>
    </location>
</feature>
<evidence type="ECO:0000256" key="1">
    <source>
        <dbReference type="ARBA" id="ARBA00022553"/>
    </source>
</evidence>
<dbReference type="PROSITE" id="PS50222">
    <property type="entry name" value="EF_HAND_2"/>
    <property type="match status" value="2"/>
</dbReference>
<feature type="region of interest" description="Disordered" evidence="6">
    <location>
        <begin position="2341"/>
        <end position="2400"/>
    </location>
</feature>
<dbReference type="PANTHER" id="PTHR23169">
    <property type="entry name" value="ENVOPLAKIN"/>
    <property type="match status" value="1"/>
</dbReference>
<feature type="compositionally biased region" description="Low complexity" evidence="6">
    <location>
        <begin position="3697"/>
        <end position="3716"/>
    </location>
</feature>
<dbReference type="Gene3D" id="1.20.58.60">
    <property type="match status" value="28"/>
</dbReference>
<feature type="domain" description="EF-hand" evidence="8">
    <location>
        <begin position="7927"/>
        <end position="7962"/>
    </location>
</feature>
<proteinExistence type="predicted"/>
<keyword evidence="2" id="KW-0677">Repeat</keyword>
<feature type="compositionally biased region" description="Low complexity" evidence="6">
    <location>
        <begin position="3603"/>
        <end position="3613"/>
    </location>
</feature>
<dbReference type="InterPro" id="IPR035915">
    <property type="entry name" value="Plakin_repeat_sf"/>
</dbReference>
<feature type="coiled-coil region" evidence="5">
    <location>
        <begin position="5913"/>
        <end position="5973"/>
    </location>
</feature>
<dbReference type="InterPro" id="IPR001101">
    <property type="entry name" value="Plectin_repeat"/>
</dbReference>
<dbReference type="InterPro" id="IPR041615">
    <property type="entry name" value="Desmoplakin_SH3"/>
</dbReference>
<feature type="compositionally biased region" description="Polar residues" evidence="6">
    <location>
        <begin position="5063"/>
        <end position="5096"/>
    </location>
</feature>
<dbReference type="InterPro" id="IPR018159">
    <property type="entry name" value="Spectrin/alpha-actinin"/>
</dbReference>
<feature type="compositionally biased region" description="Basic and acidic residues" evidence="6">
    <location>
        <begin position="2307"/>
        <end position="2316"/>
    </location>
</feature>
<dbReference type="Pfam" id="PF00435">
    <property type="entry name" value="Spectrin"/>
    <property type="match status" value="20"/>
</dbReference>
<dbReference type="InterPro" id="IPR002017">
    <property type="entry name" value="Spectrin_repeat"/>
</dbReference>
<dbReference type="Pfam" id="PF21019">
    <property type="entry name" value="Spectrin_3"/>
    <property type="match status" value="1"/>
</dbReference>
<dbReference type="SUPFAM" id="SSF75399">
    <property type="entry name" value="Plakin repeat"/>
    <property type="match status" value="9"/>
</dbReference>
<feature type="compositionally biased region" description="Low complexity" evidence="6">
    <location>
        <begin position="3743"/>
        <end position="3759"/>
    </location>
</feature>
<dbReference type="GO" id="GO:0005198">
    <property type="term" value="F:structural molecule activity"/>
    <property type="evidence" value="ECO:0007669"/>
    <property type="project" value="TreeGrafter"/>
</dbReference>
<dbReference type="GO" id="GO:0045104">
    <property type="term" value="P:intermediate filament cytoskeleton organization"/>
    <property type="evidence" value="ECO:0007669"/>
    <property type="project" value="InterPro"/>
</dbReference>
<dbReference type="Gene3D" id="1.10.238.10">
    <property type="entry name" value="EF-hand"/>
    <property type="match status" value="1"/>
</dbReference>
<feature type="compositionally biased region" description="Polar residues" evidence="6">
    <location>
        <begin position="3684"/>
        <end position="3696"/>
    </location>
</feature>
<feature type="compositionally biased region" description="Polar residues" evidence="6">
    <location>
        <begin position="2196"/>
        <end position="2205"/>
    </location>
</feature>
<evidence type="ECO:0000256" key="2">
    <source>
        <dbReference type="ARBA" id="ARBA00022737"/>
    </source>
</evidence>
<feature type="compositionally biased region" description="Polar residues" evidence="6">
    <location>
        <begin position="3798"/>
        <end position="3812"/>
    </location>
</feature>
<feature type="region of interest" description="Disordered" evidence="6">
    <location>
        <begin position="5155"/>
        <end position="5178"/>
    </location>
</feature>
<feature type="coiled-coil region" evidence="5">
    <location>
        <begin position="6282"/>
        <end position="6316"/>
    </location>
</feature>
<feature type="compositionally biased region" description="Polar residues" evidence="6">
    <location>
        <begin position="4006"/>
        <end position="4015"/>
    </location>
</feature>
<dbReference type="Gene3D" id="3.30.160.780">
    <property type="match status" value="1"/>
</dbReference>
<feature type="compositionally biased region" description="Basic and acidic residues" evidence="6">
    <location>
        <begin position="3918"/>
        <end position="3932"/>
    </location>
</feature>
<feature type="compositionally biased region" description="Low complexity" evidence="6">
    <location>
        <begin position="2286"/>
        <end position="2302"/>
    </location>
</feature>
<dbReference type="InterPro" id="IPR001589">
    <property type="entry name" value="Actinin_actin-bd_CS"/>
</dbReference>
<dbReference type="InterPro" id="IPR043197">
    <property type="entry name" value="Plakin"/>
</dbReference>
<dbReference type="PROSITE" id="PS50021">
    <property type="entry name" value="CH"/>
    <property type="match status" value="2"/>
</dbReference>
<feature type="compositionally biased region" description="Low complexity" evidence="6">
    <location>
        <begin position="3777"/>
        <end position="3790"/>
    </location>
</feature>
<evidence type="ECO:0000313" key="10">
    <source>
        <dbReference type="Proteomes" id="UP000594260"/>
    </source>
</evidence>
<feature type="compositionally biased region" description="Low complexity" evidence="6">
    <location>
        <begin position="2065"/>
        <end position="2074"/>
    </location>
</feature>
<dbReference type="GeneID" id="111250446"/>
<dbReference type="SMART" id="SM00250">
    <property type="entry name" value="PLEC"/>
    <property type="match status" value="18"/>
</dbReference>
<feature type="compositionally biased region" description="Basic and acidic residues" evidence="6">
    <location>
        <begin position="3369"/>
        <end position="3383"/>
    </location>
</feature>
<feature type="compositionally biased region" description="Basic and acidic residues" evidence="6">
    <location>
        <begin position="3874"/>
        <end position="3887"/>
    </location>
</feature>
<feature type="compositionally biased region" description="Polar residues" evidence="6">
    <location>
        <begin position="2257"/>
        <end position="2281"/>
    </location>
</feature>
<feature type="compositionally biased region" description="Low complexity" evidence="6">
    <location>
        <begin position="3666"/>
        <end position="3680"/>
    </location>
</feature>
<evidence type="ECO:0008006" key="11">
    <source>
        <dbReference type="Google" id="ProtNLM"/>
    </source>
</evidence>
<dbReference type="GO" id="GO:0005509">
    <property type="term" value="F:calcium ion binding"/>
    <property type="evidence" value="ECO:0007669"/>
    <property type="project" value="InterPro"/>
</dbReference>
<dbReference type="SUPFAM" id="SSF47576">
    <property type="entry name" value="Calponin-homology domain, CH-domain"/>
    <property type="match status" value="1"/>
</dbReference>
<feature type="domain" description="EF-hand" evidence="8">
    <location>
        <begin position="7891"/>
        <end position="7926"/>
    </location>
</feature>
<dbReference type="Proteomes" id="UP000594260">
    <property type="component" value="Unplaced"/>
</dbReference>
<feature type="coiled-coil region" evidence="5">
    <location>
        <begin position="6713"/>
        <end position="6743"/>
    </location>
</feature>
<feature type="compositionally biased region" description="Low complexity" evidence="6">
    <location>
        <begin position="3904"/>
        <end position="3917"/>
    </location>
</feature>
<feature type="compositionally biased region" description="Polar residues" evidence="6">
    <location>
        <begin position="3717"/>
        <end position="3742"/>
    </location>
</feature>
<feature type="domain" description="Calponin-homology (CH)" evidence="7">
    <location>
        <begin position="66"/>
        <end position="169"/>
    </location>
</feature>
<dbReference type="Gene3D" id="1.20.58.1060">
    <property type="match status" value="1"/>
</dbReference>
<feature type="compositionally biased region" description="Polar residues" evidence="6">
    <location>
        <begin position="3553"/>
        <end position="3573"/>
    </location>
</feature>
<feature type="region of interest" description="Disordered" evidence="6">
    <location>
        <begin position="1406"/>
        <end position="1429"/>
    </location>
</feature>
<dbReference type="FunFam" id="1.10.418.10:FF:000022">
    <property type="entry name" value="Short stop, isoform K"/>
    <property type="match status" value="1"/>
</dbReference>
<feature type="region of interest" description="Disordered" evidence="6">
    <location>
        <begin position="3358"/>
        <end position="3399"/>
    </location>
</feature>
<feature type="coiled-coil region" evidence="5">
    <location>
        <begin position="7138"/>
        <end position="7186"/>
    </location>
</feature>
<dbReference type="InterPro" id="IPR018247">
    <property type="entry name" value="EF_Hand_1_Ca_BS"/>
</dbReference>
<dbReference type="Pfam" id="PF17902">
    <property type="entry name" value="SH3_10"/>
    <property type="match status" value="1"/>
</dbReference>
<feature type="compositionally biased region" description="Basic and acidic residues" evidence="6">
    <location>
        <begin position="3587"/>
        <end position="3599"/>
    </location>
</feature>
<feature type="region of interest" description="Disordered" evidence="6">
    <location>
        <begin position="3553"/>
        <end position="4167"/>
    </location>
</feature>
<dbReference type="Pfam" id="PF21020">
    <property type="entry name" value="Spectrin_4"/>
    <property type="match status" value="1"/>
</dbReference>
<dbReference type="GO" id="GO:0016020">
    <property type="term" value="C:membrane"/>
    <property type="evidence" value="ECO:0007669"/>
    <property type="project" value="TreeGrafter"/>
</dbReference>
<keyword evidence="5" id="KW-0175">Coiled coil</keyword>
<dbReference type="FunFam" id="1.20.58.60:FF:000042">
    <property type="entry name" value="Short stop, isoform N"/>
    <property type="match status" value="1"/>
</dbReference>
<feature type="coiled-coil region" evidence="5">
    <location>
        <begin position="970"/>
        <end position="997"/>
    </location>
</feature>
<keyword evidence="1" id="KW-0597">Phosphoprotein</keyword>
<dbReference type="InterPro" id="IPR011992">
    <property type="entry name" value="EF-hand-dom_pair"/>
</dbReference>
<dbReference type="SUPFAM" id="SSF47473">
    <property type="entry name" value="EF-hand"/>
    <property type="match status" value="1"/>
</dbReference>
<dbReference type="InterPro" id="IPR001715">
    <property type="entry name" value="CH_dom"/>
</dbReference>
<feature type="region of interest" description="Disordered" evidence="6">
    <location>
        <begin position="3434"/>
        <end position="3513"/>
    </location>
</feature>
<evidence type="ECO:0000259" key="7">
    <source>
        <dbReference type="PROSITE" id="PS50021"/>
    </source>
</evidence>
<keyword evidence="3" id="KW-0106">Calcium</keyword>
<dbReference type="SMART" id="SM00033">
    <property type="entry name" value="CH"/>
    <property type="match status" value="2"/>
</dbReference>
<dbReference type="PANTHER" id="PTHR23169:SF23">
    <property type="entry name" value="SHORT STOP, ISOFORM H"/>
    <property type="match status" value="1"/>
</dbReference>
<dbReference type="EnsemblMetazoa" id="XM_022805739">
    <property type="protein sequence ID" value="XP_022661474"/>
    <property type="gene ID" value="LOC111250446"/>
</dbReference>
<dbReference type="InterPro" id="IPR049538">
    <property type="entry name" value="PCN-like_spectrin-like_rpt"/>
</dbReference>
<evidence type="ECO:0000256" key="6">
    <source>
        <dbReference type="SAM" id="MobiDB-lite"/>
    </source>
</evidence>
<feature type="compositionally biased region" description="Low complexity" evidence="6">
    <location>
        <begin position="4087"/>
        <end position="4123"/>
    </location>
</feature>
<keyword evidence="4" id="KW-0009">Actin-binding</keyword>
<evidence type="ECO:0000256" key="4">
    <source>
        <dbReference type="ARBA" id="ARBA00023203"/>
    </source>
</evidence>
<accession>A0A7M7KIE4</accession>
<dbReference type="FunFam" id="1.20.58.60:FF:000040">
    <property type="entry name" value="Short stop, isoform N"/>
    <property type="match status" value="1"/>
</dbReference>
<feature type="compositionally biased region" description="Low complexity" evidence="6">
    <location>
        <begin position="2341"/>
        <end position="2370"/>
    </location>
</feature>
<feature type="compositionally biased region" description="Low complexity" evidence="6">
    <location>
        <begin position="2206"/>
        <end position="2244"/>
    </location>
</feature>
<feature type="compositionally biased region" description="Low complexity" evidence="6">
    <location>
        <begin position="4131"/>
        <end position="4140"/>
    </location>
</feature>
<feature type="region of interest" description="Disordered" evidence="6">
    <location>
        <begin position="7793"/>
        <end position="7835"/>
    </location>
</feature>
<dbReference type="GO" id="GO:0042060">
    <property type="term" value="P:wound healing"/>
    <property type="evidence" value="ECO:0007669"/>
    <property type="project" value="TreeGrafter"/>
</dbReference>
<feature type="compositionally biased region" description="Polar residues" evidence="6">
    <location>
        <begin position="3889"/>
        <end position="3902"/>
    </location>
</feature>
<dbReference type="CDD" id="cd21189">
    <property type="entry name" value="CH_PLEC-like_rpt2"/>
    <property type="match status" value="1"/>
</dbReference>
<dbReference type="CDD" id="cd00176">
    <property type="entry name" value="SPEC"/>
    <property type="match status" value="20"/>
</dbReference>
<dbReference type="RefSeq" id="XP_022661474.1">
    <property type="nucleotide sequence ID" value="XM_022805739.1"/>
</dbReference>
<feature type="compositionally biased region" description="Basic and acidic residues" evidence="6">
    <location>
        <begin position="3655"/>
        <end position="3665"/>
    </location>
</feature>
<name>A0A7M7KIE4_VARDE</name>
<dbReference type="InterPro" id="IPR036872">
    <property type="entry name" value="CH_dom_sf"/>
</dbReference>
<dbReference type="Pfam" id="PF00307">
    <property type="entry name" value="CH"/>
    <property type="match status" value="2"/>
</dbReference>
<dbReference type="Gene3D" id="2.30.30.40">
    <property type="entry name" value="SH3 Domains"/>
    <property type="match status" value="1"/>
</dbReference>
<dbReference type="CDD" id="cd00051">
    <property type="entry name" value="EFh"/>
    <property type="match status" value="1"/>
</dbReference>
<feature type="compositionally biased region" description="Low complexity" evidence="6">
    <location>
        <begin position="3813"/>
        <end position="3828"/>
    </location>
</feature>
<evidence type="ECO:0000259" key="8">
    <source>
        <dbReference type="PROSITE" id="PS50222"/>
    </source>
</evidence>